<feature type="compositionally biased region" description="Low complexity" evidence="1">
    <location>
        <begin position="331"/>
        <end position="342"/>
    </location>
</feature>
<feature type="compositionally biased region" description="Low complexity" evidence="1">
    <location>
        <begin position="431"/>
        <end position="442"/>
    </location>
</feature>
<accession>A0AA85JKH2</accession>
<protein>
    <recommendedName>
        <fullName evidence="2">CBM21 domain-containing protein</fullName>
    </recommendedName>
</protein>
<reference evidence="4" key="2">
    <citation type="submission" date="2023-11" db="UniProtKB">
        <authorList>
            <consortium name="WormBaseParasite"/>
        </authorList>
    </citation>
    <scope>IDENTIFICATION</scope>
</reference>
<dbReference type="InterPro" id="IPR005036">
    <property type="entry name" value="CBM21_dom"/>
</dbReference>
<dbReference type="InterPro" id="IPR050782">
    <property type="entry name" value="PP1_regulatory_subunit_3"/>
</dbReference>
<evidence type="ECO:0000313" key="4">
    <source>
        <dbReference type="WBParaSite" id="TREG1_25800.1"/>
    </source>
</evidence>
<dbReference type="PANTHER" id="PTHR12307">
    <property type="entry name" value="PROTEIN PHOSPHATASE 1 REGULATORY SUBUNIT"/>
    <property type="match status" value="1"/>
</dbReference>
<dbReference type="Gene3D" id="2.60.40.2440">
    <property type="entry name" value="Carbohydrate binding type-21 domain"/>
    <property type="match status" value="1"/>
</dbReference>
<name>A0AA85JKH2_TRIRE</name>
<feature type="domain" description="CBM21" evidence="2">
    <location>
        <begin position="597"/>
        <end position="707"/>
    </location>
</feature>
<feature type="compositionally biased region" description="Basic and acidic residues" evidence="1">
    <location>
        <begin position="503"/>
        <end position="512"/>
    </location>
</feature>
<feature type="region of interest" description="Disordered" evidence="1">
    <location>
        <begin position="409"/>
        <end position="483"/>
    </location>
</feature>
<keyword evidence="3" id="KW-1185">Reference proteome</keyword>
<dbReference type="GO" id="GO:0000164">
    <property type="term" value="C:protein phosphatase type 1 complex"/>
    <property type="evidence" value="ECO:0007669"/>
    <property type="project" value="TreeGrafter"/>
</dbReference>
<feature type="compositionally biased region" description="Polar residues" evidence="1">
    <location>
        <begin position="1"/>
        <end position="22"/>
    </location>
</feature>
<evidence type="ECO:0000313" key="3">
    <source>
        <dbReference type="Proteomes" id="UP000050795"/>
    </source>
</evidence>
<feature type="compositionally biased region" description="Polar residues" evidence="1">
    <location>
        <begin position="347"/>
        <end position="359"/>
    </location>
</feature>
<dbReference type="GO" id="GO:2001069">
    <property type="term" value="F:glycogen binding"/>
    <property type="evidence" value="ECO:0007669"/>
    <property type="project" value="TreeGrafter"/>
</dbReference>
<dbReference type="InterPro" id="IPR038175">
    <property type="entry name" value="CBM21_dom_sf"/>
</dbReference>
<organism evidence="3 4">
    <name type="scientific">Trichobilharzia regenti</name>
    <name type="common">Nasal bird schistosome</name>
    <dbReference type="NCBI Taxonomy" id="157069"/>
    <lineage>
        <taxon>Eukaryota</taxon>
        <taxon>Metazoa</taxon>
        <taxon>Spiralia</taxon>
        <taxon>Lophotrochozoa</taxon>
        <taxon>Platyhelminthes</taxon>
        <taxon>Trematoda</taxon>
        <taxon>Digenea</taxon>
        <taxon>Strigeidida</taxon>
        <taxon>Schistosomatoidea</taxon>
        <taxon>Schistosomatidae</taxon>
        <taxon>Trichobilharzia</taxon>
    </lineage>
</organism>
<sequence length="725" mass="80156">MSDTNHLNHSLNSTADQTGPGSTLTTTTEHSEVDRETKASTSSGQRPHISTWVYIKWFIWSTITSLFGCSIPVFTSPYDTTWPITSVLIDPSEISTTNDSNQNETNINGDTANDVEQTNTDHAHAIQLTEVNTSHVANTFTSYSPLTINCDIESGLQIAETQNKIPFVTENYTLESNKTDVDCLEKIEGESSILKNGYFYSAKQAVNYNHTTATINTDSTSTNTDSQVNHYSDLFLSNSEQLDTTETSGPVTFTLLTSYHCDSVNGLIDQETHDSFVNELINSVLPRNLSDSSEISVPVDLRKMYAWGKSAPCQSETVDSHMSKCNSEITPSSLPDDASASPGHCSASDQSFPPLSPSTLEEDSLQAGYFDDKTMDIDINLPDVSKSDQTLAWAMSNLCVDNTPLEVDTAPNEKVLSEEKGRTSASLETLSNNNGNNNNNSNKNKERNQKPSITRHSPVPNSLQRPSRERSPAHLVHSNRMNNPSELSTFLPFEGNQLFMPSDTDKTPETVKPKRSSSLKSSRTITDVPVPKAVRFADALGLDLATERRVFDPEAPPKIPASATFDLQLDTDECIAKIGAKQFGLCFAQPGTASNFIRRVLTSNVCLEDCHIDMQRCLLTGTIRVKSFGYEKRVTVRITYNNWITFFDTTASYVQGSYDGVTDRFSFSLIFPDTMVPGDKAQFAIRYDTHTGEQFWDNNHGQNYCVTCYAKATDLAGDGSWMHYL</sequence>
<feature type="compositionally biased region" description="Polar residues" evidence="1">
    <location>
        <begin position="450"/>
        <end position="465"/>
    </location>
</feature>
<dbReference type="PROSITE" id="PS51159">
    <property type="entry name" value="CBM21"/>
    <property type="match status" value="1"/>
</dbReference>
<evidence type="ECO:0000256" key="1">
    <source>
        <dbReference type="SAM" id="MobiDB-lite"/>
    </source>
</evidence>
<reference evidence="3" key="1">
    <citation type="submission" date="2022-06" db="EMBL/GenBank/DDBJ databases">
        <authorList>
            <person name="Berger JAMES D."/>
            <person name="Berger JAMES D."/>
        </authorList>
    </citation>
    <scope>NUCLEOTIDE SEQUENCE [LARGE SCALE GENOMIC DNA]</scope>
</reference>
<proteinExistence type="predicted"/>
<evidence type="ECO:0000259" key="2">
    <source>
        <dbReference type="PROSITE" id="PS51159"/>
    </source>
</evidence>
<dbReference type="PANTHER" id="PTHR12307:SF53">
    <property type="entry name" value="PROTEIN PHOSPHATASE 1 REGULATORY SUBUNIT"/>
    <property type="match status" value="1"/>
</dbReference>
<dbReference type="Proteomes" id="UP000050795">
    <property type="component" value="Unassembled WGS sequence"/>
</dbReference>
<feature type="compositionally biased region" description="Basic and acidic residues" evidence="1">
    <location>
        <begin position="29"/>
        <end position="38"/>
    </location>
</feature>
<dbReference type="AlphaFoldDB" id="A0AA85JKH2"/>
<dbReference type="WBParaSite" id="TREG1_25800.1">
    <property type="protein sequence ID" value="TREG1_25800.1"/>
    <property type="gene ID" value="TREG1_25800"/>
</dbReference>
<feature type="region of interest" description="Disordered" evidence="1">
    <location>
        <begin position="1"/>
        <end position="44"/>
    </location>
</feature>
<feature type="region of interest" description="Disordered" evidence="1">
    <location>
        <begin position="500"/>
        <end position="524"/>
    </location>
</feature>
<feature type="region of interest" description="Disordered" evidence="1">
    <location>
        <begin position="316"/>
        <end position="361"/>
    </location>
</feature>
<dbReference type="GO" id="GO:0005979">
    <property type="term" value="P:regulation of glycogen biosynthetic process"/>
    <property type="evidence" value="ECO:0007669"/>
    <property type="project" value="TreeGrafter"/>
</dbReference>
<dbReference type="GO" id="GO:0008157">
    <property type="term" value="F:protein phosphatase 1 binding"/>
    <property type="evidence" value="ECO:0007669"/>
    <property type="project" value="TreeGrafter"/>
</dbReference>
<dbReference type="Pfam" id="PF03370">
    <property type="entry name" value="CBM_21"/>
    <property type="match status" value="1"/>
</dbReference>